<accession>A0A6S6TFA6</accession>
<protein>
    <recommendedName>
        <fullName evidence="7">NADH:ubiquinone oxidoreductase-like 20kDa subunit domain-containing protein</fullName>
    </recommendedName>
</protein>
<dbReference type="GO" id="GO:0051539">
    <property type="term" value="F:4 iron, 4 sulfur cluster binding"/>
    <property type="evidence" value="ECO:0007669"/>
    <property type="project" value="UniProtKB-KW"/>
</dbReference>
<feature type="domain" description="NADH:ubiquinone oxidoreductase-like 20kDa subunit" evidence="7">
    <location>
        <begin position="53"/>
        <end position="163"/>
    </location>
</feature>
<dbReference type="SUPFAM" id="SSF56770">
    <property type="entry name" value="HydA/Nqo6-like"/>
    <property type="match status" value="1"/>
</dbReference>
<name>A0A6S6TFA6_9BACT</name>
<comment type="cofactor">
    <cofactor evidence="1">
        <name>[4Fe-4S] cluster</name>
        <dbReference type="ChEBI" id="CHEBI:49883"/>
    </cofactor>
</comment>
<dbReference type="InterPro" id="IPR052375">
    <property type="entry name" value="Complex_I_20kDa-like"/>
</dbReference>
<proteinExistence type="inferred from homology"/>
<dbReference type="InterPro" id="IPR006137">
    <property type="entry name" value="NADH_UbQ_OxRdtase-like_20kDa"/>
</dbReference>
<dbReference type="PANTHER" id="PTHR42989:SF1">
    <property type="entry name" value="FORMATE HYDROGENLYASE SUBUNIT 7-RELATED"/>
    <property type="match status" value="1"/>
</dbReference>
<keyword evidence="5" id="KW-0408">Iron</keyword>
<dbReference type="Pfam" id="PF01058">
    <property type="entry name" value="Oxidored_q6"/>
    <property type="match status" value="1"/>
</dbReference>
<dbReference type="Gene3D" id="3.40.50.12280">
    <property type="match status" value="1"/>
</dbReference>
<evidence type="ECO:0000256" key="5">
    <source>
        <dbReference type="ARBA" id="ARBA00023004"/>
    </source>
</evidence>
<dbReference type="GO" id="GO:0046872">
    <property type="term" value="F:metal ion binding"/>
    <property type="evidence" value="ECO:0007669"/>
    <property type="project" value="UniProtKB-KW"/>
</dbReference>
<keyword evidence="6" id="KW-0411">Iron-sulfur</keyword>
<evidence type="ECO:0000259" key="7">
    <source>
        <dbReference type="Pfam" id="PF01058"/>
    </source>
</evidence>
<evidence type="ECO:0000256" key="2">
    <source>
        <dbReference type="ARBA" id="ARBA00009173"/>
    </source>
</evidence>
<dbReference type="PANTHER" id="PTHR42989">
    <property type="entry name" value="HYDROGENASE-4 COMPONENT I"/>
    <property type="match status" value="1"/>
</dbReference>
<keyword evidence="4" id="KW-0479">Metal-binding</keyword>
<reference evidence="8" key="1">
    <citation type="submission" date="2020-01" db="EMBL/GenBank/DDBJ databases">
        <authorList>
            <person name="Meier V. D."/>
            <person name="Meier V D."/>
        </authorList>
    </citation>
    <scope>NUCLEOTIDE SEQUENCE</scope>
    <source>
        <strain evidence="8">HLG_WM_MAG_05</strain>
    </source>
</reference>
<comment type="similarity">
    <text evidence="2">Belongs to the complex I 20 kDa subunit family.</text>
</comment>
<evidence type="ECO:0000313" key="8">
    <source>
        <dbReference type="EMBL" id="CAA6818005.1"/>
    </source>
</evidence>
<evidence type="ECO:0000256" key="4">
    <source>
        <dbReference type="ARBA" id="ARBA00022723"/>
    </source>
</evidence>
<keyword evidence="3" id="KW-0004">4Fe-4S</keyword>
<evidence type="ECO:0000256" key="6">
    <source>
        <dbReference type="ARBA" id="ARBA00023014"/>
    </source>
</evidence>
<sequence>MFSFFKDEFRPATSMDKLLISKEAEHLRPLIKDLIREKFSDSLKIYIVDSGSCNGCELELQMLFSPLYKLSSFGVEVTYESTQADVLFVTGLITENMYDELKRVYENLKEPKWVILIGDCPVSSAPFENNFTLWNKGKEFFSTAFHISSCPPEPLRLLQALHEFLKKI</sequence>
<dbReference type="AlphaFoldDB" id="A0A6S6TFA6"/>
<evidence type="ECO:0000256" key="3">
    <source>
        <dbReference type="ARBA" id="ARBA00022485"/>
    </source>
</evidence>
<dbReference type="EMBL" id="CACVAU010000052">
    <property type="protein sequence ID" value="CAA6818005.1"/>
    <property type="molecule type" value="Genomic_DNA"/>
</dbReference>
<organism evidence="8">
    <name type="scientific">uncultured Sulfurovum sp</name>
    <dbReference type="NCBI Taxonomy" id="269237"/>
    <lineage>
        <taxon>Bacteria</taxon>
        <taxon>Pseudomonadati</taxon>
        <taxon>Campylobacterota</taxon>
        <taxon>Epsilonproteobacteria</taxon>
        <taxon>Campylobacterales</taxon>
        <taxon>Sulfurovaceae</taxon>
        <taxon>Sulfurovum</taxon>
        <taxon>environmental samples</taxon>
    </lineage>
</organism>
<gene>
    <name evidence="8" type="ORF">HELGO_WM4834</name>
</gene>
<evidence type="ECO:0000256" key="1">
    <source>
        <dbReference type="ARBA" id="ARBA00001966"/>
    </source>
</evidence>